<dbReference type="PROSITE" id="PS51257">
    <property type="entry name" value="PROKAR_LIPOPROTEIN"/>
    <property type="match status" value="1"/>
</dbReference>
<comment type="caution">
    <text evidence="6">The sequence shown here is derived from an EMBL/GenBank/DDBJ whole genome shotgun (WGS) entry which is preliminary data.</text>
</comment>
<dbReference type="Pfam" id="PF01915">
    <property type="entry name" value="Glyco_hydro_3_C"/>
    <property type="match status" value="1"/>
</dbReference>
<dbReference type="SUPFAM" id="SSF52279">
    <property type="entry name" value="Beta-D-glucan exohydrolase, C-terminal domain"/>
    <property type="match status" value="1"/>
</dbReference>
<name>A0A972FU63_9GAMM</name>
<dbReference type="InterPro" id="IPR051915">
    <property type="entry name" value="Cellulose_Degrad_GH3"/>
</dbReference>
<keyword evidence="2" id="KW-0732">Signal</keyword>
<evidence type="ECO:0000313" key="6">
    <source>
        <dbReference type="EMBL" id="NMH65727.1"/>
    </source>
</evidence>
<feature type="signal peptide" evidence="2">
    <location>
        <begin position="1"/>
        <end position="20"/>
    </location>
</feature>
<dbReference type="PRINTS" id="PR00133">
    <property type="entry name" value="GLHYDRLASE3"/>
</dbReference>
<sequence>MSVIATRKNLSSGLSLLAIALATVLSGCQEQAPISSADLGEQTAAATAPTAEHGNSLDGKTTDIGIWPKLDIPHSNEAEVERRIGELLAKMTLEQKIAQMIQPEIRDISVEDMRRYGFGSYLNGGGSYPNDDKHATPADWIALAEAMYQASMDDSLDGISIPTMWGTDAVHGHNNVIGATLFPHNIGLGAARDPELIRQIAAITAKEVMVTGIDWVFAPTVAVVRDDRWGRTYEGYSEDPVIVKAYSHAIVEGLQGSGDTDFLSDQHVLATVKHFLGDGGTEGGDDQGDNLASEQALFDIHAQGYVGGLTAGAQTVMASFNSWHGIKNHGNPYLLTEVLKNRMGFDGLVVGDWNGHGQVAGCSNESCPQAANAGLDVFMVPTQAWKPLYDNTLAQAKAGEIGMARIDDAVSRILRVKIRAGLFEKPSPAKRLLSGKTELIGQASHRDVARQAVRESLVLLKNNDHLLPLSPRAKVLVAGDAADNIGKQSGGWSITWQGTDNSNQDFPGATSIYAGIAQTLKAAGGMAMLSPQGSFDAADKPDVAIVVFGEEPYAEGNGDIDNLEYQRGNKRDLALLQKLKAQGIPVVAVFISGRPLWVNPELNASDAFVAAWLPGTEGDGIAQVLFAKANGEINHDFGGRLSFSWPATPQQTRVNVKDADYRPLLPYGYGLSYGQPDTRVEADAAYALALTGNTLSEDNFSRQTELAPRPLFERAVKSPWTMLIGNIEGERISTQAIGSSVQHNAVLSIKTQDRRVQEDARSVSFNGKGLGFVSLQGNFPEDLRAYTDAGAALTFGIKTAARLDGAVNVGMSCEGDCRAAVDIAAALNAAPLGSWQEISIDLGCYQRQGVNFGKILSPFVLSTATVADISFSDVLLVPHGAADATIACR</sequence>
<evidence type="ECO:0000259" key="3">
    <source>
        <dbReference type="Pfam" id="PF00933"/>
    </source>
</evidence>
<dbReference type="GO" id="GO:0008422">
    <property type="term" value="F:beta-glucosidase activity"/>
    <property type="evidence" value="ECO:0007669"/>
    <property type="project" value="TreeGrafter"/>
</dbReference>
<dbReference type="SUPFAM" id="SSF51445">
    <property type="entry name" value="(Trans)glycosidases"/>
    <property type="match status" value="1"/>
</dbReference>
<keyword evidence="7" id="KW-1185">Reference proteome</keyword>
<dbReference type="InterPro" id="IPR041443">
    <property type="entry name" value="Exop_C"/>
</dbReference>
<evidence type="ECO:0000259" key="4">
    <source>
        <dbReference type="Pfam" id="PF01915"/>
    </source>
</evidence>
<keyword evidence="1 6" id="KW-0378">Hydrolase</keyword>
<evidence type="ECO:0000259" key="5">
    <source>
        <dbReference type="Pfam" id="PF18559"/>
    </source>
</evidence>
<evidence type="ECO:0000313" key="7">
    <source>
        <dbReference type="Proteomes" id="UP000737113"/>
    </source>
</evidence>
<dbReference type="Proteomes" id="UP000737113">
    <property type="component" value="Unassembled WGS sequence"/>
</dbReference>
<dbReference type="Gene3D" id="3.20.20.300">
    <property type="entry name" value="Glycoside hydrolase, family 3, N-terminal domain"/>
    <property type="match status" value="1"/>
</dbReference>
<dbReference type="InterPro" id="IPR036881">
    <property type="entry name" value="Glyco_hydro_3_C_sf"/>
</dbReference>
<organism evidence="6 7">
    <name type="scientific">Shewanella salipaludis</name>
    <dbReference type="NCBI Taxonomy" id="2723052"/>
    <lineage>
        <taxon>Bacteria</taxon>
        <taxon>Pseudomonadati</taxon>
        <taxon>Pseudomonadota</taxon>
        <taxon>Gammaproteobacteria</taxon>
        <taxon>Alteromonadales</taxon>
        <taxon>Shewanellaceae</taxon>
        <taxon>Shewanella</taxon>
    </lineage>
</organism>
<reference evidence="6" key="1">
    <citation type="submission" date="2020-04" db="EMBL/GenBank/DDBJ databases">
        <title>Description of Shewanella salipaludis sp. nov., isolated from a salt marsh.</title>
        <authorList>
            <person name="Park S."/>
            <person name="Yoon J.-H."/>
        </authorList>
    </citation>
    <scope>NUCLEOTIDE SEQUENCE</scope>
    <source>
        <strain evidence="6">SHSM-M6</strain>
    </source>
</reference>
<evidence type="ECO:0000256" key="1">
    <source>
        <dbReference type="ARBA" id="ARBA00022801"/>
    </source>
</evidence>
<feature type="chain" id="PRO_5037639843" evidence="2">
    <location>
        <begin position="21"/>
        <end position="889"/>
    </location>
</feature>
<dbReference type="PANTHER" id="PTHR30620">
    <property type="entry name" value="PERIPLASMIC BETA-GLUCOSIDASE-RELATED"/>
    <property type="match status" value="1"/>
</dbReference>
<feature type="domain" description="Glycoside hydrolase family 3 N-terminal" evidence="3">
    <location>
        <begin position="92"/>
        <end position="416"/>
    </location>
</feature>
<dbReference type="Pfam" id="PF18559">
    <property type="entry name" value="Exop_C"/>
    <property type="match status" value="1"/>
</dbReference>
<dbReference type="InterPro" id="IPR002772">
    <property type="entry name" value="Glyco_hydro_3_C"/>
</dbReference>
<dbReference type="PANTHER" id="PTHR30620:SF77">
    <property type="entry name" value="LYSOSOMAL BETA GLUCOSIDASE-LIKE"/>
    <property type="match status" value="1"/>
</dbReference>
<dbReference type="InterPro" id="IPR036962">
    <property type="entry name" value="Glyco_hydro_3_N_sf"/>
</dbReference>
<dbReference type="EMBL" id="JAAXYH010000007">
    <property type="protein sequence ID" value="NMH65727.1"/>
    <property type="molecule type" value="Genomic_DNA"/>
</dbReference>
<accession>A0A972FU63</accession>
<protein>
    <submittedName>
        <fullName evidence="6">Glycoside hydrolase family 3 protein</fullName>
    </submittedName>
</protein>
<dbReference type="AlphaFoldDB" id="A0A972FU63"/>
<dbReference type="InterPro" id="IPR017853">
    <property type="entry name" value="GH"/>
</dbReference>
<gene>
    <name evidence="6" type="ORF">HC757_11170</name>
</gene>
<feature type="domain" description="ExoP galactose-binding-like" evidence="5">
    <location>
        <begin position="718"/>
        <end position="874"/>
    </location>
</feature>
<evidence type="ECO:0000256" key="2">
    <source>
        <dbReference type="SAM" id="SignalP"/>
    </source>
</evidence>
<dbReference type="RefSeq" id="WP_169564456.1">
    <property type="nucleotide sequence ID" value="NZ_JAAXYH010000007.1"/>
</dbReference>
<proteinExistence type="predicted"/>
<dbReference type="Gene3D" id="2.60.120.430">
    <property type="entry name" value="Galactose-binding lectin"/>
    <property type="match status" value="1"/>
</dbReference>
<dbReference type="Pfam" id="PF00933">
    <property type="entry name" value="Glyco_hydro_3"/>
    <property type="match status" value="1"/>
</dbReference>
<dbReference type="InterPro" id="IPR001764">
    <property type="entry name" value="Glyco_hydro_3_N"/>
</dbReference>
<dbReference type="GO" id="GO:0009251">
    <property type="term" value="P:glucan catabolic process"/>
    <property type="evidence" value="ECO:0007669"/>
    <property type="project" value="TreeGrafter"/>
</dbReference>
<dbReference type="Gene3D" id="3.40.50.1700">
    <property type="entry name" value="Glycoside hydrolase family 3 C-terminal domain"/>
    <property type="match status" value="1"/>
</dbReference>
<feature type="domain" description="Glycoside hydrolase family 3 C-terminal" evidence="4">
    <location>
        <begin position="457"/>
        <end position="673"/>
    </location>
</feature>